<dbReference type="InterPro" id="IPR003714">
    <property type="entry name" value="PhoH"/>
</dbReference>
<reference evidence="8" key="1">
    <citation type="submission" date="2022-08" db="EMBL/GenBank/DDBJ databases">
        <title>Genome Sequence of the sulphate-reducing bacterium, Pseudodesulfovibrio portus JCM14722.</title>
        <authorList>
            <person name="Kondo R."/>
            <person name="Kataoka T."/>
        </authorList>
    </citation>
    <scope>NUCLEOTIDE SEQUENCE</scope>
    <source>
        <strain evidence="8">JCM 14722</strain>
    </source>
</reference>
<evidence type="ECO:0000256" key="2">
    <source>
        <dbReference type="ARBA" id="ARBA00010393"/>
    </source>
</evidence>
<keyword evidence="3" id="KW-0963">Cytoplasm</keyword>
<keyword evidence="5" id="KW-0067">ATP-binding</keyword>
<dbReference type="InterPro" id="IPR051451">
    <property type="entry name" value="PhoH2-like"/>
</dbReference>
<evidence type="ECO:0000256" key="5">
    <source>
        <dbReference type="ARBA" id="ARBA00022840"/>
    </source>
</evidence>
<dbReference type="InterPro" id="IPR027417">
    <property type="entry name" value="P-loop_NTPase"/>
</dbReference>
<evidence type="ECO:0000256" key="1">
    <source>
        <dbReference type="ARBA" id="ARBA00004496"/>
    </source>
</evidence>
<evidence type="ECO:0000256" key="6">
    <source>
        <dbReference type="ARBA" id="ARBA00039970"/>
    </source>
</evidence>
<comment type="subcellular location">
    <subcellularLocation>
        <location evidence="1">Cytoplasm</location>
    </subcellularLocation>
</comment>
<evidence type="ECO:0000259" key="7">
    <source>
        <dbReference type="Pfam" id="PF02562"/>
    </source>
</evidence>
<dbReference type="PANTHER" id="PTHR30473">
    <property type="entry name" value="PROTEIN PHOH"/>
    <property type="match status" value="1"/>
</dbReference>
<dbReference type="Proteomes" id="UP001061361">
    <property type="component" value="Chromosome"/>
</dbReference>
<comment type="similarity">
    <text evidence="2">Belongs to the PhoH family.</text>
</comment>
<feature type="domain" description="PhoH-like protein" evidence="7">
    <location>
        <begin position="100"/>
        <end position="303"/>
    </location>
</feature>
<keyword evidence="9" id="KW-1185">Reference proteome</keyword>
<accession>A0ABM8ANX7</accession>
<evidence type="ECO:0000256" key="4">
    <source>
        <dbReference type="ARBA" id="ARBA00022741"/>
    </source>
</evidence>
<gene>
    <name evidence="8" type="ORF">JCM14722_06590</name>
</gene>
<protein>
    <recommendedName>
        <fullName evidence="6">PhoH-like protein</fullName>
    </recommendedName>
</protein>
<organism evidence="8 9">
    <name type="scientific">Pseudodesulfovibrio portus</name>
    <dbReference type="NCBI Taxonomy" id="231439"/>
    <lineage>
        <taxon>Bacteria</taxon>
        <taxon>Pseudomonadati</taxon>
        <taxon>Thermodesulfobacteriota</taxon>
        <taxon>Desulfovibrionia</taxon>
        <taxon>Desulfovibrionales</taxon>
        <taxon>Desulfovibrionaceae</taxon>
    </lineage>
</organism>
<sequence>MASQLFGPQNQHLKLLGERIGVRIESRGNAVSIHAPEGEDGKAGLAAQVLTQLYAMIRKGRSVHPQDVDFACRILERRPSADVNEVFKGDVYATSGKRTVSPKSINQREYLDAIRDSDMTFGIGPAGTGKTYLAVAMAVGALARREVKRIVLTRPAVEAGEKLGFLPGDLAEKINPYLRPLYDALHDMLDFAKVQDYQETGIIEVAPLAFMRGRTLNDAFIILDEAQNTTPEQMKMFLTRLGFGSKAVVTGDVTQIDLPTQARSGLLHARKILEGTGGIRFVFFDEHDVIRHPLVGRIVRAYDKHESNGK</sequence>
<dbReference type="RefSeq" id="WP_264983175.1">
    <property type="nucleotide sequence ID" value="NZ_AP026708.1"/>
</dbReference>
<name>A0ABM8ANX7_9BACT</name>
<dbReference type="Pfam" id="PF02562">
    <property type="entry name" value="PhoH"/>
    <property type="match status" value="1"/>
</dbReference>
<keyword evidence="4" id="KW-0547">Nucleotide-binding</keyword>
<dbReference type="EMBL" id="AP026708">
    <property type="protein sequence ID" value="BDQ33117.1"/>
    <property type="molecule type" value="Genomic_DNA"/>
</dbReference>
<evidence type="ECO:0000313" key="9">
    <source>
        <dbReference type="Proteomes" id="UP001061361"/>
    </source>
</evidence>
<evidence type="ECO:0000256" key="3">
    <source>
        <dbReference type="ARBA" id="ARBA00022490"/>
    </source>
</evidence>
<evidence type="ECO:0000313" key="8">
    <source>
        <dbReference type="EMBL" id="BDQ33117.1"/>
    </source>
</evidence>
<dbReference type="SUPFAM" id="SSF52540">
    <property type="entry name" value="P-loop containing nucleoside triphosphate hydrolases"/>
    <property type="match status" value="1"/>
</dbReference>
<proteinExistence type="inferred from homology"/>
<dbReference type="Gene3D" id="3.40.50.300">
    <property type="entry name" value="P-loop containing nucleotide triphosphate hydrolases"/>
    <property type="match status" value="1"/>
</dbReference>
<dbReference type="PANTHER" id="PTHR30473:SF1">
    <property type="entry name" value="PHOH-LIKE PROTEIN"/>
    <property type="match status" value="1"/>
</dbReference>